<keyword evidence="2" id="KW-0732">Signal</keyword>
<protein>
    <submittedName>
        <fullName evidence="4">Cuticle protein 6-like</fullName>
    </submittedName>
</protein>
<feature type="chain" id="PRO_5046176619" evidence="2">
    <location>
        <begin position="23"/>
        <end position="128"/>
    </location>
</feature>
<gene>
    <name evidence="4" type="primary">LOC111085234</name>
</gene>
<evidence type="ECO:0000256" key="2">
    <source>
        <dbReference type="SAM" id="SignalP"/>
    </source>
</evidence>
<accession>A0ABM1S4N6</accession>
<dbReference type="PROSITE" id="PS51155">
    <property type="entry name" value="CHIT_BIND_RR_2"/>
    <property type="match status" value="1"/>
</dbReference>
<feature type="signal peptide" evidence="2">
    <location>
        <begin position="1"/>
        <end position="22"/>
    </location>
</feature>
<evidence type="ECO:0000313" key="3">
    <source>
        <dbReference type="Proteomes" id="UP000694941"/>
    </source>
</evidence>
<dbReference type="Pfam" id="PF00379">
    <property type="entry name" value="Chitin_bind_4"/>
    <property type="match status" value="1"/>
</dbReference>
<evidence type="ECO:0000256" key="1">
    <source>
        <dbReference type="PROSITE-ProRule" id="PRU00497"/>
    </source>
</evidence>
<name>A0ABM1S4N6_LIMPO</name>
<dbReference type="InterPro" id="IPR050468">
    <property type="entry name" value="Cuticle_Struct_Prot"/>
</dbReference>
<dbReference type="InterPro" id="IPR000618">
    <property type="entry name" value="Insect_cuticle"/>
</dbReference>
<dbReference type="Proteomes" id="UP000694941">
    <property type="component" value="Unplaced"/>
</dbReference>
<evidence type="ECO:0000313" key="4">
    <source>
        <dbReference type="RefSeq" id="XP_022238591.1"/>
    </source>
</evidence>
<dbReference type="PANTHER" id="PTHR10380">
    <property type="entry name" value="CUTICLE PROTEIN"/>
    <property type="match status" value="1"/>
</dbReference>
<organism evidence="3 4">
    <name type="scientific">Limulus polyphemus</name>
    <name type="common">Atlantic horseshoe crab</name>
    <dbReference type="NCBI Taxonomy" id="6850"/>
    <lineage>
        <taxon>Eukaryota</taxon>
        <taxon>Metazoa</taxon>
        <taxon>Ecdysozoa</taxon>
        <taxon>Arthropoda</taxon>
        <taxon>Chelicerata</taxon>
        <taxon>Merostomata</taxon>
        <taxon>Xiphosura</taxon>
        <taxon>Limulidae</taxon>
        <taxon>Limulus</taxon>
    </lineage>
</organism>
<proteinExistence type="predicted"/>
<dbReference type="PANTHER" id="PTHR10380:SF224">
    <property type="entry name" value="CUTICULAR PROTEIN 12A"/>
    <property type="match status" value="1"/>
</dbReference>
<reference evidence="4" key="1">
    <citation type="submission" date="2025-08" db="UniProtKB">
        <authorList>
            <consortium name="RefSeq"/>
        </authorList>
    </citation>
    <scope>IDENTIFICATION</scope>
    <source>
        <tissue evidence="4">Muscle</tissue>
    </source>
</reference>
<sequence length="128" mass="14052">MNQLKILSISVVIFVLTSIVGSSKTDAEKEDNIAAATGYGGGGGNGLVRTQFHEQGIQGPHSYRFGYDTADLYNPQSRYEERDGYGNVIGYYSYVDPYGKLQIVEYQAHPKFGFRAKGSFGVFPRGGH</sequence>
<keyword evidence="3" id="KW-1185">Reference proteome</keyword>
<dbReference type="GeneID" id="111085234"/>
<dbReference type="RefSeq" id="XP_022238591.1">
    <property type="nucleotide sequence ID" value="XM_022382883.1"/>
</dbReference>
<keyword evidence="1" id="KW-0193">Cuticle</keyword>